<dbReference type="InterPro" id="IPR001611">
    <property type="entry name" value="Leu-rich_rpt"/>
</dbReference>
<dbReference type="PROSITE" id="PS51450">
    <property type="entry name" value="LRR"/>
    <property type="match status" value="2"/>
</dbReference>
<dbReference type="GO" id="GO:0005686">
    <property type="term" value="C:U2 snRNP"/>
    <property type="evidence" value="ECO:0007669"/>
    <property type="project" value="TreeGrafter"/>
</dbReference>
<accession>A0A9P4ISS0</accession>
<comment type="subcellular location">
    <subcellularLocation>
        <location evidence="1">Nucleus</location>
    </subcellularLocation>
</comment>
<dbReference type="Pfam" id="PF14580">
    <property type="entry name" value="LRR_9"/>
    <property type="match status" value="1"/>
</dbReference>
<dbReference type="OrthoDB" id="433501at2759"/>
<reference evidence="8" key="1">
    <citation type="journal article" date="2020" name="Stud. Mycol.">
        <title>101 Dothideomycetes genomes: a test case for predicting lifestyles and emergence of pathogens.</title>
        <authorList>
            <person name="Haridas S."/>
            <person name="Albert R."/>
            <person name="Binder M."/>
            <person name="Bloem J."/>
            <person name="Labutti K."/>
            <person name="Salamov A."/>
            <person name="Andreopoulos B."/>
            <person name="Baker S."/>
            <person name="Barry K."/>
            <person name="Bills G."/>
            <person name="Bluhm B."/>
            <person name="Cannon C."/>
            <person name="Castanera R."/>
            <person name="Culley D."/>
            <person name="Daum C."/>
            <person name="Ezra D."/>
            <person name="Gonzalez J."/>
            <person name="Henrissat B."/>
            <person name="Kuo A."/>
            <person name="Liang C."/>
            <person name="Lipzen A."/>
            <person name="Lutzoni F."/>
            <person name="Magnuson J."/>
            <person name="Mondo S."/>
            <person name="Nolan M."/>
            <person name="Ohm R."/>
            <person name="Pangilinan J."/>
            <person name="Park H.-J."/>
            <person name="Ramirez L."/>
            <person name="Alfaro M."/>
            <person name="Sun H."/>
            <person name="Tritt A."/>
            <person name="Yoshinaga Y."/>
            <person name="Zwiers L.-H."/>
            <person name="Turgeon B."/>
            <person name="Goodwin S."/>
            <person name="Spatafora J."/>
            <person name="Crous P."/>
            <person name="Grigoriev I."/>
        </authorList>
    </citation>
    <scope>NUCLEOTIDE SEQUENCE</scope>
    <source>
        <strain evidence="8">CBS 260.36</strain>
    </source>
</reference>
<comment type="similarity">
    <text evidence="5">Belongs to the U2 small nuclear ribonucleoprotein A family.</text>
</comment>
<evidence type="ECO:0000313" key="8">
    <source>
        <dbReference type="EMBL" id="KAF2148996.1"/>
    </source>
</evidence>
<gene>
    <name evidence="8" type="ORF">K461DRAFT_261893</name>
</gene>
<evidence type="ECO:0000256" key="3">
    <source>
        <dbReference type="ARBA" id="ARBA00022737"/>
    </source>
</evidence>
<organism evidence="8 9">
    <name type="scientific">Myriangium duriaei CBS 260.36</name>
    <dbReference type="NCBI Taxonomy" id="1168546"/>
    <lineage>
        <taxon>Eukaryota</taxon>
        <taxon>Fungi</taxon>
        <taxon>Dikarya</taxon>
        <taxon>Ascomycota</taxon>
        <taxon>Pezizomycotina</taxon>
        <taxon>Dothideomycetes</taxon>
        <taxon>Dothideomycetidae</taxon>
        <taxon>Myriangiales</taxon>
        <taxon>Myriangiaceae</taxon>
        <taxon>Myriangium</taxon>
    </lineage>
</organism>
<dbReference type="FunFam" id="3.80.10.10:FF:000026">
    <property type="entry name" value="U2 small nuclear ribonucleoprotein A"/>
    <property type="match status" value="1"/>
</dbReference>
<dbReference type="PANTHER" id="PTHR10552">
    <property type="entry name" value="U2 SMALL NUCLEAR RIBONUCLEOPROTEIN A"/>
    <property type="match status" value="1"/>
</dbReference>
<evidence type="ECO:0000256" key="6">
    <source>
        <dbReference type="ARBA" id="ARBA00024238"/>
    </source>
</evidence>
<dbReference type="SUPFAM" id="SSF52058">
    <property type="entry name" value="L domain-like"/>
    <property type="match status" value="1"/>
</dbReference>
<keyword evidence="9" id="KW-1185">Reference proteome</keyword>
<evidence type="ECO:0000256" key="5">
    <source>
        <dbReference type="ARBA" id="ARBA00024196"/>
    </source>
</evidence>
<evidence type="ECO:0000313" key="9">
    <source>
        <dbReference type="Proteomes" id="UP000799439"/>
    </source>
</evidence>
<feature type="compositionally biased region" description="Basic and acidic residues" evidence="7">
    <location>
        <begin position="200"/>
        <end position="212"/>
    </location>
</feature>
<evidence type="ECO:0000256" key="4">
    <source>
        <dbReference type="ARBA" id="ARBA00023242"/>
    </source>
</evidence>
<keyword evidence="2" id="KW-0433">Leucine-rich repeat</keyword>
<keyword evidence="3" id="KW-0677">Repeat</keyword>
<dbReference type="GO" id="GO:0000398">
    <property type="term" value="P:mRNA splicing, via spliceosome"/>
    <property type="evidence" value="ECO:0007669"/>
    <property type="project" value="InterPro"/>
</dbReference>
<dbReference type="InterPro" id="IPR044640">
    <property type="entry name" value="RU2A"/>
</dbReference>
<name>A0A9P4ISS0_9PEZI</name>
<keyword evidence="8" id="KW-0687">Ribonucleoprotein</keyword>
<comment type="caution">
    <text evidence="8">The sequence shown here is derived from an EMBL/GenBank/DDBJ whole genome shotgun (WGS) entry which is preliminary data.</text>
</comment>
<dbReference type="PANTHER" id="PTHR10552:SF6">
    <property type="entry name" value="U2 SMALL NUCLEAR RIBONUCLEOPROTEIN A"/>
    <property type="match status" value="1"/>
</dbReference>
<protein>
    <recommendedName>
        <fullName evidence="6">U2 small nuclear ribonucleoprotein A'</fullName>
    </recommendedName>
</protein>
<dbReference type="GO" id="GO:0030620">
    <property type="term" value="F:U2 snRNA binding"/>
    <property type="evidence" value="ECO:0007669"/>
    <property type="project" value="InterPro"/>
</dbReference>
<evidence type="ECO:0000256" key="2">
    <source>
        <dbReference type="ARBA" id="ARBA00022614"/>
    </source>
</evidence>
<evidence type="ECO:0000256" key="7">
    <source>
        <dbReference type="SAM" id="MobiDB-lite"/>
    </source>
</evidence>
<dbReference type="Gene3D" id="3.80.10.10">
    <property type="entry name" value="Ribonuclease Inhibitor"/>
    <property type="match status" value="1"/>
</dbReference>
<proteinExistence type="inferred from homology"/>
<dbReference type="EMBL" id="ML996092">
    <property type="protein sequence ID" value="KAF2148996.1"/>
    <property type="molecule type" value="Genomic_DNA"/>
</dbReference>
<evidence type="ECO:0000256" key="1">
    <source>
        <dbReference type="ARBA" id="ARBA00004123"/>
    </source>
</evidence>
<dbReference type="InterPro" id="IPR032675">
    <property type="entry name" value="LRR_dom_sf"/>
</dbReference>
<feature type="region of interest" description="Disordered" evidence="7">
    <location>
        <begin position="180"/>
        <end position="212"/>
    </location>
</feature>
<keyword evidence="4" id="KW-0539">Nucleus</keyword>
<sequence>MRLTAELITNSLSYINPLKERELDLRGNKIPTLENLAPALHNDALDLTDNALTSLSNFPLFPRITSLYCARNRISHISPSLGKSLPKLSTLVLTENSLSDLSDLAPLRSCAKLVYLTVLENPVAAKEHYRLWIIFLLPSVRHLDFIRVRDAERTASRELFGTLVAPTDTARKILQQTTGRPLPVADGDGGEPPAKRMKVRMTDEERKRVEQMVRDATSLKEIERLERMIAEGRVPG</sequence>
<dbReference type="Proteomes" id="UP000799439">
    <property type="component" value="Unassembled WGS sequence"/>
</dbReference>
<dbReference type="AlphaFoldDB" id="A0A9P4ISS0"/>